<accession>U4LFT2</accession>
<dbReference type="AlphaFoldDB" id="U4LFT2"/>
<reference evidence="1 2" key="1">
    <citation type="journal article" date="2013" name="PLoS Genet.">
        <title>The genome and development-dependent transcriptomes of Pyronema confluens: a window into fungal evolution.</title>
        <authorList>
            <person name="Traeger S."/>
            <person name="Altegoer F."/>
            <person name="Freitag M."/>
            <person name="Gabaldon T."/>
            <person name="Kempken F."/>
            <person name="Kumar A."/>
            <person name="Marcet-Houben M."/>
            <person name="Poggeler S."/>
            <person name="Stajich J.E."/>
            <person name="Nowrousian M."/>
        </authorList>
    </citation>
    <scope>NUCLEOTIDE SEQUENCE [LARGE SCALE GENOMIC DNA]</scope>
    <source>
        <strain evidence="2">CBS 100304</strain>
        <tissue evidence="1">Vegetative mycelium</tissue>
    </source>
</reference>
<evidence type="ECO:0000313" key="2">
    <source>
        <dbReference type="Proteomes" id="UP000018144"/>
    </source>
</evidence>
<proteinExistence type="predicted"/>
<protein>
    <submittedName>
        <fullName evidence="1">Uncharacterized protein</fullName>
    </submittedName>
</protein>
<organism evidence="1 2">
    <name type="scientific">Pyronema omphalodes (strain CBS 100304)</name>
    <name type="common">Pyronema confluens</name>
    <dbReference type="NCBI Taxonomy" id="1076935"/>
    <lineage>
        <taxon>Eukaryota</taxon>
        <taxon>Fungi</taxon>
        <taxon>Dikarya</taxon>
        <taxon>Ascomycota</taxon>
        <taxon>Pezizomycotina</taxon>
        <taxon>Pezizomycetes</taxon>
        <taxon>Pezizales</taxon>
        <taxon>Pyronemataceae</taxon>
        <taxon>Pyronema</taxon>
    </lineage>
</organism>
<dbReference type="Proteomes" id="UP000018144">
    <property type="component" value="Unassembled WGS sequence"/>
</dbReference>
<name>U4LFT2_PYROM</name>
<sequence>MVASFFEKGITDSTIAIDFCKLYLDSLLVALAVPRRTKAEACTALIQSHATQPTQIIATDLLAYFPFFKTTSLTFVLRRSLLSLLYFLSRYTRSIQSLESAYIRRKKKIVKEEDHIATPTNTPDISQASKEQFRDKYQLYQLKRSRPPCFPAFQVIQ</sequence>
<evidence type="ECO:0000313" key="1">
    <source>
        <dbReference type="EMBL" id="CCX30382.1"/>
    </source>
</evidence>
<dbReference type="EMBL" id="HF935439">
    <property type="protein sequence ID" value="CCX30382.1"/>
    <property type="molecule type" value="Genomic_DNA"/>
</dbReference>
<keyword evidence="2" id="KW-1185">Reference proteome</keyword>
<gene>
    <name evidence="1" type="ORF">PCON_08579</name>
</gene>